<dbReference type="RefSeq" id="WP_107200444.1">
    <property type="nucleotide sequence ID" value="NZ_PYMM01000008.1"/>
</dbReference>
<name>A0ABD6X253_PHODM</name>
<evidence type="ECO:0000256" key="2">
    <source>
        <dbReference type="ARBA" id="ARBA00022475"/>
    </source>
</evidence>
<feature type="transmembrane region" description="Helical" evidence="8">
    <location>
        <begin position="7"/>
        <end position="25"/>
    </location>
</feature>
<dbReference type="SUPFAM" id="SSF53649">
    <property type="entry name" value="Alkaline phosphatase-like"/>
    <property type="match status" value="1"/>
</dbReference>
<dbReference type="Proteomes" id="UP000241404">
    <property type="component" value="Unassembled WGS sequence"/>
</dbReference>
<evidence type="ECO:0000256" key="4">
    <source>
        <dbReference type="ARBA" id="ARBA00022692"/>
    </source>
</evidence>
<proteinExistence type="inferred from homology"/>
<evidence type="ECO:0000313" key="10">
    <source>
        <dbReference type="EMBL" id="PSU16254.1"/>
    </source>
</evidence>
<feature type="transmembrane region" description="Helical" evidence="8">
    <location>
        <begin position="108"/>
        <end position="128"/>
    </location>
</feature>
<dbReference type="EMBL" id="PYMM01000008">
    <property type="protein sequence ID" value="PSU16254.1"/>
    <property type="molecule type" value="Genomic_DNA"/>
</dbReference>
<evidence type="ECO:0000256" key="1">
    <source>
        <dbReference type="ARBA" id="ARBA00004651"/>
    </source>
</evidence>
<evidence type="ECO:0000256" key="3">
    <source>
        <dbReference type="ARBA" id="ARBA00022679"/>
    </source>
</evidence>
<keyword evidence="2" id="KW-1003">Cell membrane</keyword>
<keyword evidence="6 8" id="KW-0472">Membrane</keyword>
<comment type="subcellular location">
    <subcellularLocation>
        <location evidence="1">Cell membrane</location>
        <topology evidence="1">Multi-pass membrane protein</topology>
    </subcellularLocation>
</comment>
<dbReference type="PANTHER" id="PTHR30443">
    <property type="entry name" value="INNER MEMBRANE PROTEIN"/>
    <property type="match status" value="1"/>
</dbReference>
<keyword evidence="4 8" id="KW-0812">Transmembrane</keyword>
<reference evidence="10 11" key="1">
    <citation type="submission" date="2018-03" db="EMBL/GenBank/DDBJ databases">
        <title>Whole genome sequencing of Histamine producing bacteria.</title>
        <authorList>
            <person name="Butler K."/>
        </authorList>
    </citation>
    <scope>NUCLEOTIDE SEQUENCE [LARGE SCALE GENOMIC DNA]</scope>
    <source>
        <strain evidence="10 11">BT-6</strain>
    </source>
</reference>
<comment type="similarity">
    <text evidence="7">Belongs to the phosphoethanolamine transferase family.</text>
</comment>
<dbReference type="InterPro" id="IPR017850">
    <property type="entry name" value="Alkaline_phosphatase_core_sf"/>
</dbReference>
<dbReference type="GO" id="GO:0016740">
    <property type="term" value="F:transferase activity"/>
    <property type="evidence" value="ECO:0007669"/>
    <property type="project" value="UniProtKB-KW"/>
</dbReference>
<evidence type="ECO:0000256" key="5">
    <source>
        <dbReference type="ARBA" id="ARBA00022989"/>
    </source>
</evidence>
<comment type="caution">
    <text evidence="10">The sequence shown here is derived from an EMBL/GenBank/DDBJ whole genome shotgun (WGS) entry which is preliminary data.</text>
</comment>
<feature type="transmembrane region" description="Helical" evidence="8">
    <location>
        <begin position="140"/>
        <end position="158"/>
    </location>
</feature>
<evidence type="ECO:0000256" key="8">
    <source>
        <dbReference type="SAM" id="Phobius"/>
    </source>
</evidence>
<dbReference type="PANTHER" id="PTHR30443:SF4">
    <property type="entry name" value="PHOSPHOETHANOLAMINE TRANSFERASE OPGE-RELATED"/>
    <property type="match status" value="1"/>
</dbReference>
<sequence>MKLTKKTIFILSLVFLFSLIFYIKIPNENPDKYLKNVLSTTIFSFSSLLIFFSIIHNQKIKKIFITLISIYIIILFSVRYTYGECTIGVLGAIHDTSISESIEFLKSLAIKFYIICIFLYLLIHASLSQISNLETKFNKYIFLLFGLSLLVTSVLVYYKDKAFNYFYSPLYQDEYHIYNYQYPIIYLFERNVFFAPIANYYLFYKINNNFKQEIVSKWTNVSRYNSAYSGKDVYIVNIGESAIKSHFSLYGYKIKTNFPISGLIQVDGAVSPSVQTRLSVPRILSKNQSVKDYDTNLNIIDLANSAGFETYWVSNQSQNGLYDTPISVIADRANHSYYSNIDYEHAKPDNVLIPKIEKIITTKTTKPKIIFINTMGSHPDFCDRISAQDHKFKTNRPEQLDCYDDSILYGFKFLDHIKKILEKNKTSYSIVYFSDHGLVDSKNPPYLVHGVTQSNFTRQAVEVPFFFISDNKNTKPIVIKQNYNLRMFYSTFASWVGIHADQIKPDESIFNYKPSGSELKVLDGTYHTRTITQ</sequence>
<evidence type="ECO:0000256" key="7">
    <source>
        <dbReference type="ARBA" id="ARBA00038481"/>
    </source>
</evidence>
<dbReference type="InterPro" id="IPR000917">
    <property type="entry name" value="Sulfatase_N"/>
</dbReference>
<keyword evidence="5 8" id="KW-1133">Transmembrane helix</keyword>
<feature type="domain" description="Sulfatase N-terminal" evidence="9">
    <location>
        <begin position="235"/>
        <end position="498"/>
    </location>
</feature>
<feature type="transmembrane region" description="Helical" evidence="8">
    <location>
        <begin position="37"/>
        <end position="56"/>
    </location>
</feature>
<dbReference type="Gene3D" id="3.40.720.10">
    <property type="entry name" value="Alkaline Phosphatase, subunit A"/>
    <property type="match status" value="1"/>
</dbReference>
<dbReference type="InterPro" id="IPR058130">
    <property type="entry name" value="PEA_transf_C"/>
</dbReference>
<accession>A0ABD6X253</accession>
<protein>
    <recommendedName>
        <fullName evidence="9">Sulfatase N-terminal domain-containing protein</fullName>
    </recommendedName>
</protein>
<evidence type="ECO:0000313" key="11">
    <source>
        <dbReference type="Proteomes" id="UP000241404"/>
    </source>
</evidence>
<dbReference type="InterPro" id="IPR040423">
    <property type="entry name" value="PEA_transferase"/>
</dbReference>
<evidence type="ECO:0000259" key="9">
    <source>
        <dbReference type="Pfam" id="PF00884"/>
    </source>
</evidence>
<gene>
    <name evidence="10" type="ORF">CTM90_13130</name>
</gene>
<dbReference type="Pfam" id="PF00884">
    <property type="entry name" value="Sulfatase"/>
    <property type="match status" value="1"/>
</dbReference>
<keyword evidence="3" id="KW-0808">Transferase</keyword>
<dbReference type="AlphaFoldDB" id="A0ABD6X253"/>
<dbReference type="GO" id="GO:0005886">
    <property type="term" value="C:plasma membrane"/>
    <property type="evidence" value="ECO:0007669"/>
    <property type="project" value="UniProtKB-SubCell"/>
</dbReference>
<evidence type="ECO:0000256" key="6">
    <source>
        <dbReference type="ARBA" id="ARBA00023136"/>
    </source>
</evidence>
<feature type="transmembrane region" description="Helical" evidence="8">
    <location>
        <begin position="63"/>
        <end position="82"/>
    </location>
</feature>
<dbReference type="CDD" id="cd16017">
    <property type="entry name" value="LptA"/>
    <property type="match status" value="1"/>
</dbReference>
<organism evidence="10 11">
    <name type="scientific">Photobacterium damselae</name>
    <dbReference type="NCBI Taxonomy" id="38293"/>
    <lineage>
        <taxon>Bacteria</taxon>
        <taxon>Pseudomonadati</taxon>
        <taxon>Pseudomonadota</taxon>
        <taxon>Gammaproteobacteria</taxon>
        <taxon>Vibrionales</taxon>
        <taxon>Vibrionaceae</taxon>
        <taxon>Photobacterium</taxon>
    </lineage>
</organism>